<dbReference type="EMBL" id="CP007035">
    <property type="protein sequence ID" value="AHF18115.1"/>
    <property type="molecule type" value="Genomic_DNA"/>
</dbReference>
<dbReference type="HOGENOM" id="CLU_2260774_0_0_10"/>
<dbReference type="AlphaFoldDB" id="W0F4W1"/>
<evidence type="ECO:0000313" key="2">
    <source>
        <dbReference type="Proteomes" id="UP000003586"/>
    </source>
</evidence>
<organism evidence="1 2">
    <name type="scientific">Niabella soli DSM 19437</name>
    <dbReference type="NCBI Taxonomy" id="929713"/>
    <lineage>
        <taxon>Bacteria</taxon>
        <taxon>Pseudomonadati</taxon>
        <taxon>Bacteroidota</taxon>
        <taxon>Chitinophagia</taxon>
        <taxon>Chitinophagales</taxon>
        <taxon>Chitinophagaceae</taxon>
        <taxon>Niabella</taxon>
    </lineage>
</organism>
<evidence type="ECO:0000313" key="1">
    <source>
        <dbReference type="EMBL" id="AHF18115.1"/>
    </source>
</evidence>
<proteinExistence type="predicted"/>
<sequence length="103" mass="12097">MLIFIYQFPCHLILMLKQTTNHYYQHIKLGFIRDNVQLREEGAIVIIPAFLQRSHFSLGRQKILASFFCFVRLNIQGVRRPATVRYRGGGRGLFTYGHKKTLQ</sequence>
<keyword evidence="2" id="KW-1185">Reference proteome</keyword>
<name>W0F4W1_9BACT</name>
<dbReference type="Proteomes" id="UP000003586">
    <property type="component" value="Chromosome"/>
</dbReference>
<gene>
    <name evidence="1" type="ORF">NIASO_20750</name>
</gene>
<reference evidence="1 2" key="1">
    <citation type="submission" date="2013-12" db="EMBL/GenBank/DDBJ databases">
        <authorList>
            <consortium name="DOE Joint Genome Institute"/>
            <person name="Eisen J."/>
            <person name="Huntemann M."/>
            <person name="Han J."/>
            <person name="Chen A."/>
            <person name="Kyrpides N."/>
            <person name="Mavromatis K."/>
            <person name="Markowitz V."/>
            <person name="Palaniappan K."/>
            <person name="Ivanova N."/>
            <person name="Schaumberg A."/>
            <person name="Pati A."/>
            <person name="Liolios K."/>
            <person name="Nordberg H.P."/>
            <person name="Cantor M.N."/>
            <person name="Hua S.X."/>
            <person name="Woyke T."/>
        </authorList>
    </citation>
    <scope>NUCLEOTIDE SEQUENCE [LARGE SCALE GENOMIC DNA]</scope>
    <source>
        <strain evidence="2">DSM 19437</strain>
    </source>
</reference>
<protein>
    <submittedName>
        <fullName evidence="1">Uncharacterized protein</fullName>
    </submittedName>
</protein>
<accession>W0F4W1</accession>
<dbReference type="KEGG" id="nso:NIASO_20750"/>